<comment type="similarity">
    <text evidence="1 6">Belongs to the metallo-dependent hydrolases superfamily. Adenine deaminase family.</text>
</comment>
<evidence type="ECO:0000256" key="2">
    <source>
        <dbReference type="ARBA" id="ARBA00012782"/>
    </source>
</evidence>
<reference evidence="9" key="1">
    <citation type="submission" date="2024-07" db="EMBL/GenBank/DDBJ databases">
        <title>Identification and characteristics of an arsenic-resistant bacterial isolate, which belongs to a novel species.</title>
        <authorList>
            <person name="Juszczyk A."/>
            <person name="Kowalczyk A."/>
            <person name="Was K."/>
            <person name="Kosowicz W."/>
            <person name="Budzyn A."/>
            <person name="Latowski D."/>
        </authorList>
    </citation>
    <scope>NUCLEOTIDE SEQUENCE</scope>
    <source>
        <strain evidence="9">As8PL</strain>
    </source>
</reference>
<keyword evidence="4 6" id="KW-0464">Manganese</keyword>
<dbReference type="PANTHER" id="PTHR11113:SF2">
    <property type="entry name" value="ADENINE DEAMINASE"/>
    <property type="match status" value="1"/>
</dbReference>
<organism evidence="9">
    <name type="scientific">Alkalihalophilus sp. As8PL</name>
    <dbReference type="NCBI Taxonomy" id="3237103"/>
    <lineage>
        <taxon>Bacteria</taxon>
        <taxon>Bacillati</taxon>
        <taxon>Bacillota</taxon>
        <taxon>Bacilli</taxon>
        <taxon>Bacillales</taxon>
        <taxon>Bacillaceae</taxon>
        <taxon>Alkalihalophilus</taxon>
    </lineage>
</organism>
<protein>
    <recommendedName>
        <fullName evidence="2 6">Adenine deaminase</fullName>
        <shortName evidence="6">Adenase</shortName>
        <shortName evidence="6">Adenine aminase</shortName>
        <ecNumber evidence="2 6">3.5.4.2</ecNumber>
    </recommendedName>
</protein>
<feature type="domain" description="Amidohydrolase-related" evidence="7">
    <location>
        <begin position="66"/>
        <end position="349"/>
    </location>
</feature>
<accession>A0AB39BY82</accession>
<sequence>MQKERLKKQIAAASKRKKADLVLKGAMVVDVFNVTTFQADVAICDGVIIGLGGYEGEKEIELNGKYIAPSFIDGHVHIESAMVPPEEFSKVVLPHGVTTVIADPHEIANVGGLPAVQYMVEASKGLPLDVKMMAPSSVPATPFEHNGADLSAKEVSQLLRNGEVHGLAEVMDYPAVLKGEEEMVKKLLAAHENDCVIDGHAAGLNETALNTYLTAGIRNDHEAVSSEEAKQRIKRGMYVLMREGTAAKDMEALIGSVTPYNARRFVFATDDKHLDELVEDGSIDASVRKAIKLGIDPIQALQMASLNAAECFGLKTKGAIAPGYEASFIVLSDLKNITIEAVYVKGEKVVEEGQLISEVRDSLQPPEVLLSSVRMKNWGPDALKLRLGSEKAKIIGVEFGSIVTKSLCEEVTIEDGLFKPSIEKNQLKLVVAERHHELGHFGVGIVKGISLKQGAIATSISHDSHNIIACGVDDESLTLAIKELERIQGGLVVVSKGKVLAALPLELGGLMSIAPHEVVMKQLKQVDRGLGELGYTGESNPFLTLSFLALPVIPSLKLTDTGLFDVTTFSHINPEGESVSL</sequence>
<dbReference type="EMBL" id="CP162551">
    <property type="protein sequence ID" value="XDI38520.1"/>
    <property type="molecule type" value="Genomic_DNA"/>
</dbReference>
<dbReference type="EC" id="3.5.4.2" evidence="2 6"/>
<dbReference type="SUPFAM" id="SSF51338">
    <property type="entry name" value="Composite domain of metallo-dependent hydrolases"/>
    <property type="match status" value="1"/>
</dbReference>
<comment type="catalytic activity">
    <reaction evidence="5 6">
        <text>adenine + H2O + H(+) = hypoxanthine + NH4(+)</text>
        <dbReference type="Rhea" id="RHEA:23688"/>
        <dbReference type="ChEBI" id="CHEBI:15377"/>
        <dbReference type="ChEBI" id="CHEBI:15378"/>
        <dbReference type="ChEBI" id="CHEBI:16708"/>
        <dbReference type="ChEBI" id="CHEBI:17368"/>
        <dbReference type="ChEBI" id="CHEBI:28938"/>
        <dbReference type="EC" id="3.5.4.2"/>
    </reaction>
</comment>
<dbReference type="PANTHER" id="PTHR11113">
    <property type="entry name" value="N-ACETYLGLUCOSAMINE-6-PHOSPHATE DEACETYLASE"/>
    <property type="match status" value="1"/>
</dbReference>
<proteinExistence type="inferred from homology"/>
<name>A0AB39BY82_9BACI</name>
<dbReference type="NCBIfam" id="TIGR01178">
    <property type="entry name" value="ade"/>
    <property type="match status" value="1"/>
</dbReference>
<feature type="domain" description="Adenine deaminase C-terminal" evidence="8">
    <location>
        <begin position="402"/>
        <end position="569"/>
    </location>
</feature>
<evidence type="ECO:0000256" key="3">
    <source>
        <dbReference type="ARBA" id="ARBA00022801"/>
    </source>
</evidence>
<dbReference type="InterPro" id="IPR026912">
    <property type="entry name" value="Adenine_deam_C"/>
</dbReference>
<evidence type="ECO:0000256" key="5">
    <source>
        <dbReference type="ARBA" id="ARBA00047720"/>
    </source>
</evidence>
<dbReference type="AlphaFoldDB" id="A0AB39BY82"/>
<dbReference type="GO" id="GO:0006146">
    <property type="term" value="P:adenine catabolic process"/>
    <property type="evidence" value="ECO:0007669"/>
    <property type="project" value="InterPro"/>
</dbReference>
<comment type="cofactor">
    <cofactor evidence="6">
        <name>Mn(2+)</name>
        <dbReference type="ChEBI" id="CHEBI:29035"/>
    </cofactor>
</comment>
<dbReference type="InterPro" id="IPR011059">
    <property type="entry name" value="Metal-dep_hydrolase_composite"/>
</dbReference>
<dbReference type="HAMAP" id="MF_01518">
    <property type="entry name" value="Adenine_deamin"/>
    <property type="match status" value="1"/>
</dbReference>
<dbReference type="SUPFAM" id="SSF51556">
    <property type="entry name" value="Metallo-dependent hydrolases"/>
    <property type="match status" value="1"/>
</dbReference>
<dbReference type="GO" id="GO:0000034">
    <property type="term" value="F:adenine deaminase activity"/>
    <property type="evidence" value="ECO:0007669"/>
    <property type="project" value="UniProtKB-UniRule"/>
</dbReference>
<dbReference type="InterPro" id="IPR032466">
    <property type="entry name" value="Metal_Hydrolase"/>
</dbReference>
<dbReference type="InterPro" id="IPR006680">
    <property type="entry name" value="Amidohydro-rel"/>
</dbReference>
<dbReference type="Pfam" id="PF13382">
    <property type="entry name" value="Adenine_deam_C"/>
    <property type="match status" value="1"/>
</dbReference>
<evidence type="ECO:0000256" key="6">
    <source>
        <dbReference type="HAMAP-Rule" id="MF_01518"/>
    </source>
</evidence>
<dbReference type="Gene3D" id="3.20.20.140">
    <property type="entry name" value="Metal-dependent hydrolases"/>
    <property type="match status" value="1"/>
</dbReference>
<dbReference type="Pfam" id="PF01979">
    <property type="entry name" value="Amidohydro_1"/>
    <property type="match status" value="1"/>
</dbReference>
<evidence type="ECO:0000259" key="8">
    <source>
        <dbReference type="Pfam" id="PF13382"/>
    </source>
</evidence>
<evidence type="ECO:0000259" key="7">
    <source>
        <dbReference type="Pfam" id="PF01979"/>
    </source>
</evidence>
<evidence type="ECO:0000256" key="4">
    <source>
        <dbReference type="ARBA" id="ARBA00023211"/>
    </source>
</evidence>
<keyword evidence="3 6" id="KW-0378">Hydrolase</keyword>
<dbReference type="Gene3D" id="2.30.40.10">
    <property type="entry name" value="Urease, subunit C, domain 1"/>
    <property type="match status" value="1"/>
</dbReference>
<gene>
    <name evidence="6 9" type="primary">ade</name>
    <name evidence="9" type="ORF">AB3N04_09475</name>
</gene>
<dbReference type="RefSeq" id="WP_368505803.1">
    <property type="nucleotide sequence ID" value="NZ_CP162551.1"/>
</dbReference>
<evidence type="ECO:0000313" key="9">
    <source>
        <dbReference type="EMBL" id="XDI38520.1"/>
    </source>
</evidence>
<dbReference type="InterPro" id="IPR006679">
    <property type="entry name" value="Adenine_deam"/>
</dbReference>
<evidence type="ECO:0000256" key="1">
    <source>
        <dbReference type="ARBA" id="ARBA00006773"/>
    </source>
</evidence>
<dbReference type="CDD" id="cd01295">
    <property type="entry name" value="AdeC"/>
    <property type="match status" value="1"/>
</dbReference>